<evidence type="ECO:0000256" key="1">
    <source>
        <dbReference type="SAM" id="Coils"/>
    </source>
</evidence>
<feature type="compositionally biased region" description="Polar residues" evidence="2">
    <location>
        <begin position="447"/>
        <end position="458"/>
    </location>
</feature>
<feature type="domain" description="STPR" evidence="3">
    <location>
        <begin position="35"/>
        <end position="108"/>
    </location>
</feature>
<accession>A0A1A9WN00</accession>
<organism evidence="4 5">
    <name type="scientific">Glossina brevipalpis</name>
    <dbReference type="NCBI Taxonomy" id="37001"/>
    <lineage>
        <taxon>Eukaryota</taxon>
        <taxon>Metazoa</taxon>
        <taxon>Ecdysozoa</taxon>
        <taxon>Arthropoda</taxon>
        <taxon>Hexapoda</taxon>
        <taxon>Insecta</taxon>
        <taxon>Pterygota</taxon>
        <taxon>Neoptera</taxon>
        <taxon>Endopterygota</taxon>
        <taxon>Diptera</taxon>
        <taxon>Brachycera</taxon>
        <taxon>Muscomorpha</taxon>
        <taxon>Hippoboscoidea</taxon>
        <taxon>Glossinidae</taxon>
        <taxon>Glossina</taxon>
    </lineage>
</organism>
<feature type="compositionally biased region" description="Low complexity" evidence="2">
    <location>
        <begin position="176"/>
        <end position="196"/>
    </location>
</feature>
<feature type="region of interest" description="Disordered" evidence="2">
    <location>
        <begin position="447"/>
        <end position="469"/>
    </location>
</feature>
<feature type="region of interest" description="Disordered" evidence="2">
    <location>
        <begin position="520"/>
        <end position="550"/>
    </location>
</feature>
<feature type="compositionally biased region" description="Low complexity" evidence="2">
    <location>
        <begin position="336"/>
        <end position="351"/>
    </location>
</feature>
<feature type="region of interest" description="Disordered" evidence="2">
    <location>
        <begin position="233"/>
        <end position="265"/>
    </location>
</feature>
<keyword evidence="1" id="KW-0175">Coiled coil</keyword>
<feature type="coiled-coil region" evidence="1">
    <location>
        <begin position="20"/>
        <end position="47"/>
    </location>
</feature>
<feature type="compositionally biased region" description="Polar residues" evidence="2">
    <location>
        <begin position="252"/>
        <end position="265"/>
    </location>
</feature>
<reference evidence="5" key="1">
    <citation type="submission" date="2014-03" db="EMBL/GenBank/DDBJ databases">
        <authorList>
            <person name="Aksoy S."/>
            <person name="Warren W."/>
            <person name="Wilson R.K."/>
        </authorList>
    </citation>
    <scope>NUCLEOTIDE SEQUENCE [LARGE SCALE GENOMIC DNA]</scope>
    <source>
        <strain evidence="5">IAEA</strain>
    </source>
</reference>
<dbReference type="VEuPathDB" id="VectorBase:GBRI025585"/>
<evidence type="ECO:0000259" key="3">
    <source>
        <dbReference type="Pfam" id="PF21107"/>
    </source>
</evidence>
<keyword evidence="5" id="KW-1185">Reference proteome</keyword>
<feature type="region of interest" description="Disordered" evidence="2">
    <location>
        <begin position="324"/>
        <end position="351"/>
    </location>
</feature>
<feature type="region of interest" description="Disordered" evidence="2">
    <location>
        <begin position="565"/>
        <end position="589"/>
    </location>
</feature>
<evidence type="ECO:0000313" key="5">
    <source>
        <dbReference type="Proteomes" id="UP000091820"/>
    </source>
</evidence>
<protein>
    <recommendedName>
        <fullName evidence="3">STPR domain-containing protein</fullName>
    </recommendedName>
</protein>
<evidence type="ECO:0000313" key="4">
    <source>
        <dbReference type="EnsemblMetazoa" id="GBRI025585-PA"/>
    </source>
</evidence>
<feature type="compositionally biased region" description="Polar residues" evidence="2">
    <location>
        <begin position="530"/>
        <end position="550"/>
    </location>
</feature>
<dbReference type="Pfam" id="PF21107">
    <property type="entry name" value="STPRs"/>
    <property type="match status" value="2"/>
</dbReference>
<sequence length="639" mass="71105">MRERRSRETEDEYRKRLARNAEANRLRRQNENEMERAMRLVRNAARQRLRRAMESPEQRSKRLQKLAERMRMYRANESPEQRKIRLAEMAARARQRIANESPEQRKERLKKLNEYAKKVREKKKILKQAGAAQTTNSQNSNNTQSAAAICNNNENLNLNHQAAPAGTSASTPGSSDDLAQQQQRQQDDQQQQHQLTASYQQAAALAANPIEYYQNMFINPGTLRPGSTLLKQEPLSTQQQSQQQNNLASQNRFAPTHQQQATGTQHSLLDAEATNIFQQQLYDEATQKAVASGKLAQTAANVPHFSTIASSLELYQQNKHIKKQEELQQATGGGNTASNNSNNSGSVGVNAGIQNEKSESQKVKSAHPQIQNPPTPLYNQFSYLATFPAAAAAANSSVAATVTTPPNTPTQTAAYYPMYHNGFQLGIAPNTVPPPFTPVHFSTASNTVGAGSTQSQSGRLGAMRANETPEQRAVRLAKLSERAKQKRAEIRATETADERKVRLSKQAEYARMRRLRTHSYNRHKIEDASTPPTGLYDQTTMNTSNGYENNKSTVAADLNSAGSLSISSGGSMSQESASATSEQQRQQQQQMMFATGNNNHQVTNHTNGAFHKGKEYNTNQQENNDMLKILEPIIVMKTK</sequence>
<dbReference type="InterPro" id="IPR048998">
    <property type="entry name" value="STPR"/>
</dbReference>
<feature type="domain" description="STPR" evidence="3">
    <location>
        <begin position="463"/>
        <end position="514"/>
    </location>
</feature>
<dbReference type="STRING" id="37001.A0A1A9WN00"/>
<proteinExistence type="predicted"/>
<dbReference type="AlphaFoldDB" id="A0A1A9WN00"/>
<name>A0A1A9WN00_9MUSC</name>
<dbReference type="EnsemblMetazoa" id="GBRI025585-RA">
    <property type="protein sequence ID" value="GBRI025585-PA"/>
    <property type="gene ID" value="GBRI025585"/>
</dbReference>
<feature type="region of interest" description="Disordered" evidence="2">
    <location>
        <begin position="158"/>
        <end position="196"/>
    </location>
</feature>
<feature type="compositionally biased region" description="Low complexity" evidence="2">
    <location>
        <begin position="236"/>
        <end position="251"/>
    </location>
</feature>
<reference evidence="4" key="2">
    <citation type="submission" date="2020-05" db="UniProtKB">
        <authorList>
            <consortium name="EnsemblMetazoa"/>
        </authorList>
    </citation>
    <scope>IDENTIFICATION</scope>
    <source>
        <strain evidence="4">IAEA</strain>
    </source>
</reference>
<evidence type="ECO:0000256" key="2">
    <source>
        <dbReference type="SAM" id="MobiDB-lite"/>
    </source>
</evidence>
<dbReference type="Proteomes" id="UP000091820">
    <property type="component" value="Unassembled WGS sequence"/>
</dbReference>